<keyword evidence="8" id="KW-1185">Reference proteome</keyword>
<comment type="similarity">
    <text evidence="1">Belongs to the peptidase S49 family.</text>
</comment>
<dbReference type="PANTHER" id="PTHR42987">
    <property type="entry name" value="PEPTIDASE S49"/>
    <property type="match status" value="1"/>
</dbReference>
<protein>
    <submittedName>
        <fullName evidence="7">Protease-4</fullName>
    </submittedName>
</protein>
<dbReference type="Proteomes" id="UP000199053">
    <property type="component" value="Unassembled WGS sequence"/>
</dbReference>
<dbReference type="CDD" id="cd07023">
    <property type="entry name" value="S49_Sppa_N_C"/>
    <property type="match status" value="1"/>
</dbReference>
<evidence type="ECO:0000256" key="2">
    <source>
        <dbReference type="ARBA" id="ARBA00022670"/>
    </source>
</evidence>
<reference evidence="8" key="1">
    <citation type="submission" date="2016-10" db="EMBL/GenBank/DDBJ databases">
        <authorList>
            <person name="Varghese N."/>
            <person name="Submissions S."/>
        </authorList>
    </citation>
    <scope>NUCLEOTIDE SEQUENCE [LARGE SCALE GENOMIC DNA]</scope>
    <source>
        <strain evidence="8">DSM 16995</strain>
    </source>
</reference>
<dbReference type="InterPro" id="IPR047272">
    <property type="entry name" value="S49_SppA_C"/>
</dbReference>
<dbReference type="EMBL" id="FNGA01000001">
    <property type="protein sequence ID" value="SDK45455.1"/>
    <property type="molecule type" value="Genomic_DNA"/>
</dbReference>
<dbReference type="InterPro" id="IPR004635">
    <property type="entry name" value="Pept_S49_SppA"/>
</dbReference>
<feature type="chain" id="PRO_5011793110" evidence="5">
    <location>
        <begin position="19"/>
        <end position="321"/>
    </location>
</feature>
<dbReference type="STRING" id="246191.SAMN05660337_0498"/>
<dbReference type="PANTHER" id="PTHR42987:SF4">
    <property type="entry name" value="PROTEASE SOHB-RELATED"/>
    <property type="match status" value="1"/>
</dbReference>
<dbReference type="Pfam" id="PF01343">
    <property type="entry name" value="Peptidase_S49"/>
    <property type="match status" value="1"/>
</dbReference>
<evidence type="ECO:0000256" key="1">
    <source>
        <dbReference type="ARBA" id="ARBA00008683"/>
    </source>
</evidence>
<dbReference type="InterPro" id="IPR002142">
    <property type="entry name" value="Peptidase_S49"/>
</dbReference>
<proteinExistence type="inferred from homology"/>
<keyword evidence="4" id="KW-0720">Serine protease</keyword>
<dbReference type="SUPFAM" id="SSF52096">
    <property type="entry name" value="ClpP/crotonase"/>
    <property type="match status" value="1"/>
</dbReference>
<dbReference type="GO" id="GO:0008236">
    <property type="term" value="F:serine-type peptidase activity"/>
    <property type="evidence" value="ECO:0007669"/>
    <property type="project" value="UniProtKB-KW"/>
</dbReference>
<organism evidence="7 8">
    <name type="scientific">Maridesulfovibrio ferrireducens</name>
    <dbReference type="NCBI Taxonomy" id="246191"/>
    <lineage>
        <taxon>Bacteria</taxon>
        <taxon>Pseudomonadati</taxon>
        <taxon>Thermodesulfobacteriota</taxon>
        <taxon>Desulfovibrionia</taxon>
        <taxon>Desulfovibrionales</taxon>
        <taxon>Desulfovibrionaceae</taxon>
        <taxon>Maridesulfovibrio</taxon>
    </lineage>
</organism>
<dbReference type="GO" id="GO:0006508">
    <property type="term" value="P:proteolysis"/>
    <property type="evidence" value="ECO:0007669"/>
    <property type="project" value="UniProtKB-KW"/>
</dbReference>
<dbReference type="PROSITE" id="PS51257">
    <property type="entry name" value="PROKAR_LIPOPROTEIN"/>
    <property type="match status" value="1"/>
</dbReference>
<evidence type="ECO:0000313" key="7">
    <source>
        <dbReference type="EMBL" id="SDK45455.1"/>
    </source>
</evidence>
<dbReference type="OrthoDB" id="9764363at2"/>
<gene>
    <name evidence="7" type="ORF">SAMN05660337_0498</name>
</gene>
<keyword evidence="3" id="KW-0378">Hydrolase</keyword>
<sequence>MKKIFLLILLATTLICGCQPKMSLFPDGTDPLLEKTIQGEAADKVLVISIDGTISDRAKRGLFAARPSLVQEVSSRLKLAEKDDAIKAVVLKINSPGGSVTASDVLYNELMLFKKKTGAKIVVSMMDVAASGGYYVSLPADEIMAHPTTLTGSIGVIFIRPKFDGLMDKIGVSVEVSKSGRNKDMGFPFKPDTPEQKEIINKIITNYANRFKTLVQKHRSVSKTNMEQVSTAQIFSADGAKKVGLVDSIGYVPDAVAKACELAGIPQNAKVITYKRKTYPNDTLYNSASSQAVAPALINIDAGHLLPPKAGFHYLWYPAAE</sequence>
<name>A0A1G9C2E3_9BACT</name>
<accession>A0A1G9C2E3</accession>
<evidence type="ECO:0000256" key="3">
    <source>
        <dbReference type="ARBA" id="ARBA00022801"/>
    </source>
</evidence>
<evidence type="ECO:0000313" key="8">
    <source>
        <dbReference type="Proteomes" id="UP000199053"/>
    </source>
</evidence>
<keyword evidence="5" id="KW-0732">Signal</keyword>
<dbReference type="AlphaFoldDB" id="A0A1G9C2E3"/>
<dbReference type="RefSeq" id="WP_092157899.1">
    <property type="nucleotide sequence ID" value="NZ_FNGA01000001.1"/>
</dbReference>
<dbReference type="NCBIfam" id="TIGR00706">
    <property type="entry name" value="SppA_dom"/>
    <property type="match status" value="1"/>
</dbReference>
<feature type="signal peptide" evidence="5">
    <location>
        <begin position="1"/>
        <end position="18"/>
    </location>
</feature>
<keyword evidence="2 7" id="KW-0645">Protease</keyword>
<evidence type="ECO:0000256" key="4">
    <source>
        <dbReference type="ARBA" id="ARBA00022825"/>
    </source>
</evidence>
<feature type="domain" description="Peptidase S49" evidence="6">
    <location>
        <begin position="115"/>
        <end position="264"/>
    </location>
</feature>
<evidence type="ECO:0000259" key="6">
    <source>
        <dbReference type="Pfam" id="PF01343"/>
    </source>
</evidence>
<dbReference type="Gene3D" id="3.90.226.10">
    <property type="entry name" value="2-enoyl-CoA Hydratase, Chain A, domain 1"/>
    <property type="match status" value="1"/>
</dbReference>
<evidence type="ECO:0000256" key="5">
    <source>
        <dbReference type="SAM" id="SignalP"/>
    </source>
</evidence>
<dbReference type="InterPro" id="IPR029045">
    <property type="entry name" value="ClpP/crotonase-like_dom_sf"/>
</dbReference>